<evidence type="ECO:0000256" key="1">
    <source>
        <dbReference type="SAM" id="SignalP"/>
    </source>
</evidence>
<feature type="chain" id="PRO_5039362875" description="Lipoprotein" evidence="1">
    <location>
        <begin position="25"/>
        <end position="258"/>
    </location>
</feature>
<evidence type="ECO:0000313" key="2">
    <source>
        <dbReference type="EMBL" id="PAU69398.1"/>
    </source>
</evidence>
<keyword evidence="1" id="KW-0732">Signal</keyword>
<dbReference type="PROSITE" id="PS51257">
    <property type="entry name" value="PROKAR_LIPOPROTEIN"/>
    <property type="match status" value="1"/>
</dbReference>
<dbReference type="AlphaFoldDB" id="A0A2A2EKF5"/>
<dbReference type="RefSeq" id="WP_095613273.1">
    <property type="nucleotide sequence ID" value="NZ_MVOG01000012.1"/>
</dbReference>
<organism evidence="2 3">
    <name type="scientific">Bifidobacterium italicum</name>
    <dbReference type="NCBI Taxonomy" id="1960968"/>
    <lineage>
        <taxon>Bacteria</taxon>
        <taxon>Bacillati</taxon>
        <taxon>Actinomycetota</taxon>
        <taxon>Actinomycetes</taxon>
        <taxon>Bifidobacteriales</taxon>
        <taxon>Bifidobacteriaceae</taxon>
        <taxon>Bifidobacterium</taxon>
    </lineage>
</organism>
<dbReference type="EMBL" id="MVOG01000012">
    <property type="protein sequence ID" value="PAU69398.1"/>
    <property type="molecule type" value="Genomic_DNA"/>
</dbReference>
<dbReference type="OrthoDB" id="3230671at2"/>
<gene>
    <name evidence="2" type="ORF">B1400_0907</name>
</gene>
<comment type="caution">
    <text evidence="2">The sequence shown here is derived from an EMBL/GenBank/DDBJ whole genome shotgun (WGS) entry which is preliminary data.</text>
</comment>
<sequence length="258" mass="29227">MMREVFARFGGIVMVMCFACGLLAGCGSNEADPDTGAEGQRIASSMQDYVQMVLDLDQKARNGQMHGAPMGDRQVTILERALENGGRVSRADYEQAWASYRQCIVNKGYAAPPIMKVGEFYQARWSMASVEGQEAREEKLREDDMACGMAEMLNVNEVYQRQHSNPNLYRNPSEGVVDCLHRNNLVKTSYTAKDYDAENRRFDEYWNDRRMGRAPTIAETHGHFSFDYGDVDAAMCLANNHEAMDVQEYKPPEWKPFG</sequence>
<accession>A0A2A2EKF5</accession>
<feature type="signal peptide" evidence="1">
    <location>
        <begin position="1"/>
        <end position="24"/>
    </location>
</feature>
<reference evidence="2 3" key="1">
    <citation type="journal article" date="2017" name="ISME J.">
        <title>Unveiling bifidobacterial biogeography across the mammalian branch of the tree of life.</title>
        <authorList>
            <person name="Milani C."/>
            <person name="Mangifesta M."/>
            <person name="Mancabelli L."/>
            <person name="Lugli G.A."/>
            <person name="James K."/>
            <person name="Duranti S."/>
            <person name="Turroni F."/>
            <person name="Ferrario C."/>
            <person name="Ossiprandi M.C."/>
            <person name="van Sinderen D."/>
            <person name="Ventura M."/>
        </authorList>
    </citation>
    <scope>NUCLEOTIDE SEQUENCE [LARGE SCALE GENOMIC DNA]</scope>
    <source>
        <strain evidence="2 3">70</strain>
    </source>
</reference>
<proteinExistence type="predicted"/>
<evidence type="ECO:0000313" key="3">
    <source>
        <dbReference type="Proteomes" id="UP000217986"/>
    </source>
</evidence>
<evidence type="ECO:0008006" key="4">
    <source>
        <dbReference type="Google" id="ProtNLM"/>
    </source>
</evidence>
<name>A0A2A2EKF5_9BIFI</name>
<keyword evidence="3" id="KW-1185">Reference proteome</keyword>
<protein>
    <recommendedName>
        <fullName evidence="4">Lipoprotein</fullName>
    </recommendedName>
</protein>
<dbReference type="Proteomes" id="UP000217986">
    <property type="component" value="Unassembled WGS sequence"/>
</dbReference>